<protein>
    <submittedName>
        <fullName evidence="3">Streptomycin biosynthesis protein</fullName>
    </submittedName>
</protein>
<dbReference type="EMBL" id="JBHSRF010000014">
    <property type="protein sequence ID" value="MFC6082143.1"/>
    <property type="molecule type" value="Genomic_DNA"/>
</dbReference>
<dbReference type="InterPro" id="IPR003115">
    <property type="entry name" value="ParB_N"/>
</dbReference>
<proteinExistence type="predicted"/>
<feature type="region of interest" description="Disordered" evidence="1">
    <location>
        <begin position="193"/>
        <end position="233"/>
    </location>
</feature>
<sequence>MDHQVVEVPVSALSVVGSPRTSGADPEHVEALAAMGEEFPPIIVHRATMQVIDGVHRLEVAKLQGRRTIAAKFFEGAPEDAFVLAVQSNAVHGLPLSLADRKRAAERIIRTHPQWSARRLAATVGVSPGTVAEIRRKMFGDPGEGDVRVGRDGKVRPINGAEGRRIATELIVEKPELSLRQIARAAGVSPETVRSLRNRLRRAESPAGAEPGWPGGTAPDGQSGPVDLAAGRGRRQDRAAVVQRLKADPALRLSVTGRDLLRLLNIHMIRTDEWESLIESVPPHCRGAVAQLARGCAEIWAEFATQVDGRIASTA</sequence>
<feature type="domain" description="ParB-like N-terminal" evidence="2">
    <location>
        <begin position="6"/>
        <end position="90"/>
    </location>
</feature>
<organism evidence="3 4">
    <name type="scientific">Sphaerisporangium aureirubrum</name>
    <dbReference type="NCBI Taxonomy" id="1544736"/>
    <lineage>
        <taxon>Bacteria</taxon>
        <taxon>Bacillati</taxon>
        <taxon>Actinomycetota</taxon>
        <taxon>Actinomycetes</taxon>
        <taxon>Streptosporangiales</taxon>
        <taxon>Streptosporangiaceae</taxon>
        <taxon>Sphaerisporangium</taxon>
    </lineage>
</organism>
<dbReference type="RefSeq" id="WP_380751501.1">
    <property type="nucleotide sequence ID" value="NZ_JBHSRF010000014.1"/>
</dbReference>
<dbReference type="SUPFAM" id="SSF110849">
    <property type="entry name" value="ParB/Sulfiredoxin"/>
    <property type="match status" value="1"/>
</dbReference>
<accession>A0ABW1NGY7</accession>
<evidence type="ECO:0000313" key="4">
    <source>
        <dbReference type="Proteomes" id="UP001596137"/>
    </source>
</evidence>
<name>A0ABW1NGY7_9ACTN</name>
<dbReference type="SMART" id="SM00470">
    <property type="entry name" value="ParB"/>
    <property type="match status" value="1"/>
</dbReference>
<evidence type="ECO:0000313" key="3">
    <source>
        <dbReference type="EMBL" id="MFC6082143.1"/>
    </source>
</evidence>
<dbReference type="Proteomes" id="UP001596137">
    <property type="component" value="Unassembled WGS sequence"/>
</dbReference>
<gene>
    <name evidence="3" type="ORF">ACFP1K_13345</name>
</gene>
<evidence type="ECO:0000259" key="2">
    <source>
        <dbReference type="SMART" id="SM00470"/>
    </source>
</evidence>
<evidence type="ECO:0000256" key="1">
    <source>
        <dbReference type="SAM" id="MobiDB-lite"/>
    </source>
</evidence>
<reference evidence="4" key="1">
    <citation type="journal article" date="2019" name="Int. J. Syst. Evol. Microbiol.">
        <title>The Global Catalogue of Microorganisms (GCM) 10K type strain sequencing project: providing services to taxonomists for standard genome sequencing and annotation.</title>
        <authorList>
            <consortium name="The Broad Institute Genomics Platform"/>
            <consortium name="The Broad Institute Genome Sequencing Center for Infectious Disease"/>
            <person name="Wu L."/>
            <person name="Ma J."/>
        </authorList>
    </citation>
    <scope>NUCLEOTIDE SEQUENCE [LARGE SCALE GENOMIC DNA]</scope>
    <source>
        <strain evidence="4">JCM 30346</strain>
    </source>
</reference>
<dbReference type="InterPro" id="IPR036086">
    <property type="entry name" value="ParB/Sulfiredoxin_sf"/>
</dbReference>
<comment type="caution">
    <text evidence="3">The sequence shown here is derived from an EMBL/GenBank/DDBJ whole genome shotgun (WGS) entry which is preliminary data.</text>
</comment>
<keyword evidence="4" id="KW-1185">Reference proteome</keyword>